<dbReference type="Proteomes" id="UP001176940">
    <property type="component" value="Unassembled WGS sequence"/>
</dbReference>
<keyword evidence="1" id="KW-0812">Transmembrane</keyword>
<sequence>MSSNDNPLEPLMLPRLIVVMSLCCLEVPLLRSWTRYRNVLKNDSSLLNQGVHLIIIGGVLTLPARTYPGVKLSFSLSEFHEKCYNGDGITRFVDLEVIPRKYDKDQYELVQTTTSSLFVSGSERCWREDMNGGFSTTLGGQRLL</sequence>
<dbReference type="EMBL" id="CAUEEQ010017023">
    <property type="protein sequence ID" value="CAJ0940353.1"/>
    <property type="molecule type" value="Genomic_DNA"/>
</dbReference>
<keyword evidence="1" id="KW-0472">Membrane</keyword>
<protein>
    <submittedName>
        <fullName evidence="2">Uncharacterized protein</fullName>
    </submittedName>
</protein>
<organism evidence="2 3">
    <name type="scientific">Ranitomeya imitator</name>
    <name type="common">mimic poison frog</name>
    <dbReference type="NCBI Taxonomy" id="111125"/>
    <lineage>
        <taxon>Eukaryota</taxon>
        <taxon>Metazoa</taxon>
        <taxon>Chordata</taxon>
        <taxon>Craniata</taxon>
        <taxon>Vertebrata</taxon>
        <taxon>Euteleostomi</taxon>
        <taxon>Amphibia</taxon>
        <taxon>Batrachia</taxon>
        <taxon>Anura</taxon>
        <taxon>Neobatrachia</taxon>
        <taxon>Hyloidea</taxon>
        <taxon>Dendrobatidae</taxon>
        <taxon>Dendrobatinae</taxon>
        <taxon>Ranitomeya</taxon>
    </lineage>
</organism>
<comment type="caution">
    <text evidence="2">The sequence shown here is derived from an EMBL/GenBank/DDBJ whole genome shotgun (WGS) entry which is preliminary data.</text>
</comment>
<evidence type="ECO:0000313" key="3">
    <source>
        <dbReference type="Proteomes" id="UP001176940"/>
    </source>
</evidence>
<keyword evidence="3" id="KW-1185">Reference proteome</keyword>
<accession>A0ABN9LJ48</accession>
<evidence type="ECO:0000256" key="1">
    <source>
        <dbReference type="SAM" id="Phobius"/>
    </source>
</evidence>
<keyword evidence="1" id="KW-1133">Transmembrane helix</keyword>
<reference evidence="2" key="1">
    <citation type="submission" date="2023-07" db="EMBL/GenBank/DDBJ databases">
        <authorList>
            <person name="Stuckert A."/>
        </authorList>
    </citation>
    <scope>NUCLEOTIDE SEQUENCE</scope>
</reference>
<proteinExistence type="predicted"/>
<evidence type="ECO:0000313" key="2">
    <source>
        <dbReference type="EMBL" id="CAJ0940353.1"/>
    </source>
</evidence>
<name>A0ABN9LJ48_9NEOB</name>
<gene>
    <name evidence="2" type="ORF">RIMI_LOCUS8538218</name>
</gene>
<feature type="transmembrane region" description="Helical" evidence="1">
    <location>
        <begin position="12"/>
        <end position="30"/>
    </location>
</feature>